<feature type="non-terminal residue" evidence="7">
    <location>
        <position position="1"/>
    </location>
</feature>
<dbReference type="GO" id="GO:0005737">
    <property type="term" value="C:cytoplasm"/>
    <property type="evidence" value="ECO:0007669"/>
    <property type="project" value="TreeGrafter"/>
</dbReference>
<proteinExistence type="inferred from homology"/>
<keyword evidence="2" id="KW-0238">DNA-binding</keyword>
<keyword evidence="3" id="KW-0413">Isomerase</keyword>
<sequence length="253" mass="28099">DRLTKVLKRETGKRLGVELHTLGYRHTAVGIGRVKVGESFGRGYQDEVGEIDEAEVDEDQEDLIELQNSRSTVMGVGNYSVSIDIVKHLSTRSIDAFRALSTAWHRFLGVDGQTAEYEEPTLRRKRLMRESMSELAILPKEKAVQVEDVRATAVHRALQRVLGKQEVGFRSMEQEQALYAVLDKQTPLVVVLPTSGGKSLLFTLPACIEGAGVTVVIVPYRALIEDLVGRIRDYGVDCIEWKHGESNPASVVV</sequence>
<dbReference type="GO" id="GO:0005694">
    <property type="term" value="C:chromosome"/>
    <property type="evidence" value="ECO:0007669"/>
    <property type="project" value="TreeGrafter"/>
</dbReference>
<dbReference type="Pfam" id="PF00270">
    <property type="entry name" value="DEAD"/>
    <property type="match status" value="1"/>
</dbReference>
<comment type="catalytic activity">
    <reaction evidence="4">
        <text>Couples ATP hydrolysis with the unwinding of duplex DNA by translocating in the 3'-5' direction.</text>
        <dbReference type="EC" id="5.6.2.4"/>
    </reaction>
</comment>
<name>A0A6A7AJ88_9PLEO</name>
<evidence type="ECO:0000256" key="3">
    <source>
        <dbReference type="ARBA" id="ARBA00023235"/>
    </source>
</evidence>
<evidence type="ECO:0000313" key="8">
    <source>
        <dbReference type="Proteomes" id="UP000799424"/>
    </source>
</evidence>
<dbReference type="Gene3D" id="3.40.50.300">
    <property type="entry name" value="P-loop containing nucleotide triphosphate hydrolases"/>
    <property type="match status" value="1"/>
</dbReference>
<dbReference type="EC" id="5.6.2.4" evidence="5"/>
<dbReference type="EMBL" id="MU006217">
    <property type="protein sequence ID" value="KAF2832757.1"/>
    <property type="molecule type" value="Genomic_DNA"/>
</dbReference>
<dbReference type="PANTHER" id="PTHR13710:SF105">
    <property type="entry name" value="ATP-DEPENDENT DNA HELICASE Q1"/>
    <property type="match status" value="1"/>
</dbReference>
<protein>
    <recommendedName>
        <fullName evidence="5">DNA 3'-5' helicase</fullName>
        <ecNumber evidence="5">5.6.2.4</ecNumber>
    </recommendedName>
</protein>
<dbReference type="GO" id="GO:0009378">
    <property type="term" value="F:four-way junction helicase activity"/>
    <property type="evidence" value="ECO:0007669"/>
    <property type="project" value="TreeGrafter"/>
</dbReference>
<evidence type="ECO:0000256" key="2">
    <source>
        <dbReference type="ARBA" id="ARBA00023125"/>
    </source>
</evidence>
<dbReference type="InterPro" id="IPR011545">
    <property type="entry name" value="DEAD/DEAH_box_helicase_dom"/>
</dbReference>
<feature type="non-terminal residue" evidence="7">
    <location>
        <position position="253"/>
    </location>
</feature>
<feature type="domain" description="DEAD/DEAH-box helicase" evidence="6">
    <location>
        <begin position="174"/>
        <end position="236"/>
    </location>
</feature>
<evidence type="ECO:0000259" key="6">
    <source>
        <dbReference type="Pfam" id="PF00270"/>
    </source>
</evidence>
<keyword evidence="8" id="KW-1185">Reference proteome</keyword>
<evidence type="ECO:0000256" key="4">
    <source>
        <dbReference type="ARBA" id="ARBA00034617"/>
    </source>
</evidence>
<dbReference type="SUPFAM" id="SSF52540">
    <property type="entry name" value="P-loop containing nucleoside triphosphate hydrolases"/>
    <property type="match status" value="1"/>
</dbReference>
<evidence type="ECO:0000256" key="5">
    <source>
        <dbReference type="ARBA" id="ARBA00034808"/>
    </source>
</evidence>
<evidence type="ECO:0000313" key="7">
    <source>
        <dbReference type="EMBL" id="KAF2832757.1"/>
    </source>
</evidence>
<dbReference type="InterPro" id="IPR027417">
    <property type="entry name" value="P-loop_NTPase"/>
</dbReference>
<dbReference type="Proteomes" id="UP000799424">
    <property type="component" value="Unassembled WGS sequence"/>
</dbReference>
<dbReference type="OrthoDB" id="3943268at2759"/>
<dbReference type="GO" id="GO:0043138">
    <property type="term" value="F:3'-5' DNA helicase activity"/>
    <property type="evidence" value="ECO:0007669"/>
    <property type="project" value="UniProtKB-EC"/>
</dbReference>
<gene>
    <name evidence="7" type="ORF">CC86DRAFT_267823</name>
</gene>
<dbReference type="AlphaFoldDB" id="A0A6A7AJ88"/>
<evidence type="ECO:0000256" key="1">
    <source>
        <dbReference type="ARBA" id="ARBA00005446"/>
    </source>
</evidence>
<dbReference type="GO" id="GO:0000724">
    <property type="term" value="P:double-strand break repair via homologous recombination"/>
    <property type="evidence" value="ECO:0007669"/>
    <property type="project" value="TreeGrafter"/>
</dbReference>
<accession>A0A6A7AJ88</accession>
<dbReference type="GO" id="GO:0003677">
    <property type="term" value="F:DNA binding"/>
    <property type="evidence" value="ECO:0007669"/>
    <property type="project" value="UniProtKB-KW"/>
</dbReference>
<organism evidence="7 8">
    <name type="scientific">Ophiobolus disseminans</name>
    <dbReference type="NCBI Taxonomy" id="1469910"/>
    <lineage>
        <taxon>Eukaryota</taxon>
        <taxon>Fungi</taxon>
        <taxon>Dikarya</taxon>
        <taxon>Ascomycota</taxon>
        <taxon>Pezizomycotina</taxon>
        <taxon>Dothideomycetes</taxon>
        <taxon>Pleosporomycetidae</taxon>
        <taxon>Pleosporales</taxon>
        <taxon>Pleosporineae</taxon>
        <taxon>Phaeosphaeriaceae</taxon>
        <taxon>Ophiobolus</taxon>
    </lineage>
</organism>
<reference evidence="7" key="1">
    <citation type="journal article" date="2020" name="Stud. Mycol.">
        <title>101 Dothideomycetes genomes: a test case for predicting lifestyles and emergence of pathogens.</title>
        <authorList>
            <person name="Haridas S."/>
            <person name="Albert R."/>
            <person name="Binder M."/>
            <person name="Bloem J."/>
            <person name="Labutti K."/>
            <person name="Salamov A."/>
            <person name="Andreopoulos B."/>
            <person name="Baker S."/>
            <person name="Barry K."/>
            <person name="Bills G."/>
            <person name="Bluhm B."/>
            <person name="Cannon C."/>
            <person name="Castanera R."/>
            <person name="Culley D."/>
            <person name="Daum C."/>
            <person name="Ezra D."/>
            <person name="Gonzalez J."/>
            <person name="Henrissat B."/>
            <person name="Kuo A."/>
            <person name="Liang C."/>
            <person name="Lipzen A."/>
            <person name="Lutzoni F."/>
            <person name="Magnuson J."/>
            <person name="Mondo S."/>
            <person name="Nolan M."/>
            <person name="Ohm R."/>
            <person name="Pangilinan J."/>
            <person name="Park H.-J."/>
            <person name="Ramirez L."/>
            <person name="Alfaro M."/>
            <person name="Sun H."/>
            <person name="Tritt A."/>
            <person name="Yoshinaga Y."/>
            <person name="Zwiers L.-H."/>
            <person name="Turgeon B."/>
            <person name="Goodwin S."/>
            <person name="Spatafora J."/>
            <person name="Crous P."/>
            <person name="Grigoriev I."/>
        </authorList>
    </citation>
    <scope>NUCLEOTIDE SEQUENCE</scope>
    <source>
        <strain evidence="7">CBS 113818</strain>
    </source>
</reference>
<dbReference type="GO" id="GO:0005524">
    <property type="term" value="F:ATP binding"/>
    <property type="evidence" value="ECO:0007669"/>
    <property type="project" value="InterPro"/>
</dbReference>
<dbReference type="PANTHER" id="PTHR13710">
    <property type="entry name" value="DNA HELICASE RECQ FAMILY MEMBER"/>
    <property type="match status" value="1"/>
</dbReference>
<comment type="similarity">
    <text evidence="1">Belongs to the helicase family. RecQ subfamily.</text>
</comment>